<feature type="domain" description="GP-PDE" evidence="1">
    <location>
        <begin position="1"/>
        <end position="219"/>
    </location>
</feature>
<proteinExistence type="predicted"/>
<dbReference type="STRING" id="1121001.SAMN02745857_01588"/>
<reference evidence="2 3" key="1">
    <citation type="submission" date="2017-04" db="EMBL/GenBank/DDBJ databases">
        <authorList>
            <person name="Afonso C.L."/>
            <person name="Miller P.J."/>
            <person name="Scott M.A."/>
            <person name="Spackman E."/>
            <person name="Goraichik I."/>
            <person name="Dimitrov K.M."/>
            <person name="Suarez D.L."/>
            <person name="Swayne D.E."/>
        </authorList>
    </citation>
    <scope>NUCLEOTIDE SEQUENCE [LARGE SCALE GENOMIC DNA]</scope>
    <source>
        <strain evidence="2 3">DSM 23236</strain>
    </source>
</reference>
<dbReference type="EMBL" id="FWXD01000008">
    <property type="protein sequence ID" value="SMC23391.1"/>
    <property type="molecule type" value="Genomic_DNA"/>
</dbReference>
<dbReference type="Pfam" id="PF03009">
    <property type="entry name" value="GDPD"/>
    <property type="match status" value="1"/>
</dbReference>
<dbReference type="RefSeq" id="WP_084090258.1">
    <property type="nucleotide sequence ID" value="NZ_FWXD01000008.1"/>
</dbReference>
<evidence type="ECO:0000313" key="3">
    <source>
        <dbReference type="Proteomes" id="UP000192761"/>
    </source>
</evidence>
<dbReference type="SUPFAM" id="SSF51695">
    <property type="entry name" value="PLC-like phosphodiesterases"/>
    <property type="match status" value="1"/>
</dbReference>
<keyword evidence="3" id="KW-1185">Reference proteome</keyword>
<dbReference type="Proteomes" id="UP000192761">
    <property type="component" value="Unassembled WGS sequence"/>
</dbReference>
<dbReference type="PROSITE" id="PS51704">
    <property type="entry name" value="GP_PDE"/>
    <property type="match status" value="1"/>
</dbReference>
<protein>
    <submittedName>
        <fullName evidence="2">Glycerophosphoryl diester phosphodiesterase</fullName>
    </submittedName>
</protein>
<dbReference type="InterPro" id="IPR017946">
    <property type="entry name" value="PLC-like_Pdiesterase_TIM-brl"/>
</dbReference>
<dbReference type="Gene3D" id="3.20.20.190">
    <property type="entry name" value="Phosphatidylinositol (PI) phosphodiesterase"/>
    <property type="match status" value="1"/>
</dbReference>
<gene>
    <name evidence="2" type="ORF">SAMN02745857_01588</name>
</gene>
<dbReference type="CDD" id="cd08556">
    <property type="entry name" value="GDPD"/>
    <property type="match status" value="1"/>
</dbReference>
<evidence type="ECO:0000259" key="1">
    <source>
        <dbReference type="PROSITE" id="PS51704"/>
    </source>
</evidence>
<dbReference type="PANTHER" id="PTHR46211">
    <property type="entry name" value="GLYCEROPHOSPHORYL DIESTER PHOSPHODIESTERASE"/>
    <property type="match status" value="1"/>
</dbReference>
<dbReference type="AlphaFoldDB" id="A0A1W1XIP8"/>
<evidence type="ECO:0000313" key="2">
    <source>
        <dbReference type="EMBL" id="SMC23391.1"/>
    </source>
</evidence>
<dbReference type="GO" id="GO:0008081">
    <property type="term" value="F:phosphoric diester hydrolase activity"/>
    <property type="evidence" value="ECO:0007669"/>
    <property type="project" value="InterPro"/>
</dbReference>
<dbReference type="InterPro" id="IPR030395">
    <property type="entry name" value="GP_PDE_dom"/>
</dbReference>
<accession>A0A1W1XIP8</accession>
<dbReference type="OrthoDB" id="9795622at2"/>
<organism evidence="2 3">
    <name type="scientific">Andreprevotia lacus DSM 23236</name>
    <dbReference type="NCBI Taxonomy" id="1121001"/>
    <lineage>
        <taxon>Bacteria</taxon>
        <taxon>Pseudomonadati</taxon>
        <taxon>Pseudomonadota</taxon>
        <taxon>Betaproteobacteria</taxon>
        <taxon>Neisseriales</taxon>
        <taxon>Chitinibacteraceae</taxon>
        <taxon>Andreprevotia</taxon>
    </lineage>
</organism>
<sequence>MHLIAHRGLARSVPENTLAAFAAALSTGFEGIETDLRLSADGEVVLFHDRISPLGEPISSLTRTALSQSVGYLVPTLAEALDAFPDTYWNLEIKAPEALDQALALVAHRGIQQRVLVTSFHHEVVVQAAERLDADCGFLLHMRPPALNTILYPALPCPRLRTLVWHFEMLDPHLLTQANALGFRNYVYGAMTDYEHMLCHELGVHGIITDYPEFVGLKPCPALQ</sequence>
<dbReference type="PANTHER" id="PTHR46211:SF14">
    <property type="entry name" value="GLYCEROPHOSPHODIESTER PHOSPHODIESTERASE"/>
    <property type="match status" value="1"/>
</dbReference>
<name>A0A1W1XIP8_9NEIS</name>
<dbReference type="GO" id="GO:0006629">
    <property type="term" value="P:lipid metabolic process"/>
    <property type="evidence" value="ECO:0007669"/>
    <property type="project" value="InterPro"/>
</dbReference>